<evidence type="ECO:0000313" key="4">
    <source>
        <dbReference type="Proteomes" id="UP000509346"/>
    </source>
</evidence>
<dbReference type="RefSeq" id="WP_179918318.1">
    <property type="nucleotide sequence ID" value="NZ_CP058909.1"/>
</dbReference>
<dbReference type="AlphaFoldDB" id="A0A7D5T6E9"/>
<organism evidence="3 4">
    <name type="scientific">Halosimplex pelagicum</name>
    <dbReference type="NCBI Taxonomy" id="869886"/>
    <lineage>
        <taxon>Archaea</taxon>
        <taxon>Methanobacteriati</taxon>
        <taxon>Methanobacteriota</taxon>
        <taxon>Stenosarchaea group</taxon>
        <taxon>Halobacteria</taxon>
        <taxon>Halobacteriales</taxon>
        <taxon>Haloarculaceae</taxon>
        <taxon>Halosimplex</taxon>
    </lineage>
</organism>
<protein>
    <recommendedName>
        <fullName evidence="2">DUF7282 domain-containing protein</fullName>
    </recommendedName>
</protein>
<gene>
    <name evidence="3" type="ORF">HZS54_17235</name>
</gene>
<name>A0A7D5T6E9_9EURY</name>
<feature type="compositionally biased region" description="Low complexity" evidence="1">
    <location>
        <begin position="479"/>
        <end position="547"/>
    </location>
</feature>
<feature type="region of interest" description="Disordered" evidence="1">
    <location>
        <begin position="446"/>
        <end position="553"/>
    </location>
</feature>
<dbReference type="KEGG" id="hpel:HZS54_17235"/>
<reference evidence="3 4" key="1">
    <citation type="submission" date="2020-07" db="EMBL/GenBank/DDBJ databases">
        <title>Halosimplex litoreum sp. nov. and Halosimplex rubrum sp. nov., isolated from different salt environments.</title>
        <authorList>
            <person name="Cui H."/>
        </authorList>
    </citation>
    <scope>NUCLEOTIDE SEQUENCE [LARGE SCALE GENOMIC DNA]</scope>
    <source>
        <strain evidence="3 4">R2</strain>
    </source>
</reference>
<feature type="domain" description="DUF7282" evidence="2">
    <location>
        <begin position="363"/>
        <end position="450"/>
    </location>
</feature>
<dbReference type="Pfam" id="PF23951">
    <property type="entry name" value="DUF7282"/>
    <property type="match status" value="1"/>
</dbReference>
<evidence type="ECO:0000313" key="3">
    <source>
        <dbReference type="EMBL" id="QLH83268.1"/>
    </source>
</evidence>
<proteinExistence type="predicted"/>
<evidence type="ECO:0000259" key="2">
    <source>
        <dbReference type="Pfam" id="PF23951"/>
    </source>
</evidence>
<keyword evidence="4" id="KW-1185">Reference proteome</keyword>
<accession>A0A7D5T6E9</accession>
<feature type="compositionally biased region" description="Low complexity" evidence="1">
    <location>
        <begin position="461"/>
        <end position="471"/>
    </location>
</feature>
<dbReference type="GeneID" id="56084370"/>
<dbReference type="NCBIfam" id="NF045517">
    <property type="entry name" value="halo_surf_dom"/>
    <property type="match status" value="1"/>
</dbReference>
<evidence type="ECO:0000256" key="1">
    <source>
        <dbReference type="SAM" id="MobiDB-lite"/>
    </source>
</evidence>
<dbReference type="InterPro" id="IPR055706">
    <property type="entry name" value="Slg1/2_DUF7282"/>
</dbReference>
<sequence length="571" mass="58907">MPSTKATGFSIAVFVAAAMAVAAVPAGGEATPVPAPPSDGAADRAVAQSDDPNLTLRTGARVEFEALDSTTAVRRQVAAGRLPAEANFTVGDPFVVEIAHAGLADRLGDGNATAAFLDVFGTPAANLTFEDVSHGPMRNPKWIDPYPNATRAFVDAGNDTTYVVVDTDRVEVTYAYSSGPQVDRNVSQPNPEYPPELVRYDEFRANVTLAGGSNLTAGDERVVATRDLGVRIRSAEIRYDDEQRERVYVDSAPNQTLRGVTNVRPGLDVTVVLRSDLTSSDTDEWVARRATATVAADGTFSAAFDLSGVSNGTVLNATVRFDDRNILDREGHDPPESTTVVVTAPTGNVEVRDTERNASGSYGAVTVDATLSRGGFVVLHRGSPTGPVAGVSGYLSSGSHEAVPVYVGYPTESADPLVAVVHRDRNQNRWFDNVSVDRPYATSGDAVAETGFAPPSPGTPREPASRATTTPTPTPPETTTPTTGAPGGTTESATADGADTRTAGSTTTETDGSAATATGPTATETTGSGPATPAAEPEPSPGTTTTGTGPGFGSLAALVALVAVGTTRRDG</sequence>
<dbReference type="Proteomes" id="UP000509346">
    <property type="component" value="Chromosome"/>
</dbReference>
<dbReference type="EMBL" id="CP058909">
    <property type="protein sequence ID" value="QLH83268.1"/>
    <property type="molecule type" value="Genomic_DNA"/>
</dbReference>
<dbReference type="OrthoDB" id="325633at2157"/>